<evidence type="ECO:0000256" key="1">
    <source>
        <dbReference type="SAM" id="MobiDB-lite"/>
    </source>
</evidence>
<dbReference type="EMBL" id="QMDX01000002">
    <property type="protein sequence ID" value="TSD15073.1"/>
    <property type="molecule type" value="Genomic_DNA"/>
</dbReference>
<gene>
    <name evidence="2" type="ORF">DP107_04255</name>
</gene>
<dbReference type="RefSeq" id="WP_144260914.1">
    <property type="nucleotide sequence ID" value="NZ_QMDX01000002.1"/>
</dbReference>
<feature type="compositionally biased region" description="Polar residues" evidence="1">
    <location>
        <begin position="160"/>
        <end position="170"/>
    </location>
</feature>
<proteinExistence type="predicted"/>
<keyword evidence="3" id="KW-1185">Reference proteome</keyword>
<evidence type="ECO:0000313" key="2">
    <source>
        <dbReference type="EMBL" id="TSD15073.1"/>
    </source>
</evidence>
<accession>A0A554NCG3</accession>
<comment type="caution">
    <text evidence="2">The sequence shown here is derived from an EMBL/GenBank/DDBJ whole genome shotgun (WGS) entry which is preliminary data.</text>
</comment>
<organism evidence="2 3">
    <name type="scientific">Haloglomus irregulare</name>
    <dbReference type="NCBI Taxonomy" id="2234134"/>
    <lineage>
        <taxon>Archaea</taxon>
        <taxon>Methanobacteriati</taxon>
        <taxon>Methanobacteriota</taxon>
        <taxon>Stenosarchaea group</taxon>
        <taxon>Halobacteria</taxon>
        <taxon>Halobacteriales</taxon>
        <taxon>Natronomonadaceae</taxon>
        <taxon>Haloglomus</taxon>
    </lineage>
</organism>
<feature type="region of interest" description="Disordered" evidence="1">
    <location>
        <begin position="145"/>
        <end position="170"/>
    </location>
</feature>
<name>A0A554NCG3_9EURY</name>
<protein>
    <submittedName>
        <fullName evidence="2">Uncharacterized protein</fullName>
    </submittedName>
</protein>
<dbReference type="InParanoid" id="A0A554NCG3"/>
<sequence>MRRRAALRALGATTVGGLAAASGCLGAVGLTERGLVRAKYIAVGTENGRGRIVFDAIDEARTVAGGHREDFAETGPLIVSKPLGDALDRRYDGVDYLIEHDCAPDADGAGGCGEAELTRGDFNSVSLGDTAELFYREGNVARVLSVSKPDATPTDRRTDSPTARGTGTDR</sequence>
<dbReference type="Proteomes" id="UP000319894">
    <property type="component" value="Unassembled WGS sequence"/>
</dbReference>
<evidence type="ECO:0000313" key="3">
    <source>
        <dbReference type="Proteomes" id="UP000319894"/>
    </source>
</evidence>
<dbReference type="PROSITE" id="PS51257">
    <property type="entry name" value="PROKAR_LIPOPROTEIN"/>
    <property type="match status" value="1"/>
</dbReference>
<reference evidence="2 3" key="1">
    <citation type="submission" date="2018-06" db="EMBL/GenBank/DDBJ databases">
        <title>Natronomonas sp. F16-60 a new haloarchaeon isolated from a solar saltern of Isla Cristina, Huelva, Spain.</title>
        <authorList>
            <person name="Duran-Viseras A."/>
            <person name="Sanchez-Porro C."/>
            <person name="Ventosa A."/>
        </authorList>
    </citation>
    <scope>NUCLEOTIDE SEQUENCE [LARGE SCALE GENOMIC DNA]</scope>
    <source>
        <strain evidence="2 3">F16-60</strain>
    </source>
</reference>
<dbReference type="AlphaFoldDB" id="A0A554NCG3"/>